<dbReference type="Proteomes" id="UP001498398">
    <property type="component" value="Unassembled WGS sequence"/>
</dbReference>
<sequence>MNNSLYSNLPTVNYTLREFILKAKELDQEGGAEFFEFLLSGIAPARHGQPSHQVVLDVMPNALTEDHFINVSRDYDSFIGIHDDLLLRGQSLSIYPVPDPKKVLSHTMHIYRYVEGDESLPLHRIPNFELGYWGHRYMVYIFFPSLLDSPKYKSTQGCRLTHAQKAEFYELGLRPAVKEILSSDVFDWPPSYHTENDFRSKKRSGASTYQTKLFPDKELYKFTGTLQSHLQQNDVDWADGLFFVHVIRGVKHATRHSLTARGADAALEDFLNEAGVDTTVGSWYVDVALEVSSDEEQCLQWMTSCHASIVQEALQISERNAVRITSLGSQCYSKDIVSHLSHVAGCRIEPGSRAAGPFDVLYVQLYTTDKSVTYAPEGRHHGKALEVSDAMGKDQPPKFLNELQKAFTSASTNTSSNARIEVRVEFEHATSVLLGFDLDIISSSLLAFERDEWWGFRSFRVLAIKEILERQSKGKSNFRITRDSLLLTAACVWLANSLHSRPEDGPAARSLMRATLPITDAPFDEIDPLTLLFQPSRTPRDPDNVGDGEDVGVPTTSVPVVPFGVIFWRYLQLLVEVPRFRAGGPFLTQDAVLFWFSMSIKDLRLKYHSPGVIPPEVVEKTRVVTNKSHRTMIYVPDDPENEPKLFNLAAMGHVIPPPPVDDGSDIEVDPRQAERDFDVEGDIDAKLTNLWHQFIQDVITKSPNMAGDTRPSYLKLSRVERQQAGEALFKERNLGQIFRACQWRVGSVKAWNTAFTHCFPPPEREVKGKRQNYQGCLYFKIWMDYVNSRGCDLGTAWAMHKALKTRFLSLFWFPSAQVDKLWSTSRTPPGYTRFPPNTGGPAPQLLVVSAPDWEE</sequence>
<protein>
    <submittedName>
        <fullName evidence="1">Uncharacterized protein</fullName>
    </submittedName>
</protein>
<gene>
    <name evidence="1" type="ORF">VKT23_009683</name>
</gene>
<evidence type="ECO:0000313" key="2">
    <source>
        <dbReference type="Proteomes" id="UP001498398"/>
    </source>
</evidence>
<dbReference type="EMBL" id="JBANRG010000017">
    <property type="protein sequence ID" value="KAK7458684.1"/>
    <property type="molecule type" value="Genomic_DNA"/>
</dbReference>
<keyword evidence="2" id="KW-1185">Reference proteome</keyword>
<accession>A0ABR1JHS3</accession>
<organism evidence="1 2">
    <name type="scientific">Marasmiellus scandens</name>
    <dbReference type="NCBI Taxonomy" id="2682957"/>
    <lineage>
        <taxon>Eukaryota</taxon>
        <taxon>Fungi</taxon>
        <taxon>Dikarya</taxon>
        <taxon>Basidiomycota</taxon>
        <taxon>Agaricomycotina</taxon>
        <taxon>Agaricomycetes</taxon>
        <taxon>Agaricomycetidae</taxon>
        <taxon>Agaricales</taxon>
        <taxon>Marasmiineae</taxon>
        <taxon>Omphalotaceae</taxon>
        <taxon>Marasmiellus</taxon>
    </lineage>
</organism>
<reference evidence="1 2" key="1">
    <citation type="submission" date="2024-01" db="EMBL/GenBank/DDBJ databases">
        <title>A draft genome for the cacao thread blight pathogen Marasmiellus scandens.</title>
        <authorList>
            <person name="Baruah I.K."/>
            <person name="Leung J."/>
            <person name="Bukari Y."/>
            <person name="Amoako-Attah I."/>
            <person name="Meinhardt L.W."/>
            <person name="Bailey B.A."/>
            <person name="Cohen S.P."/>
        </authorList>
    </citation>
    <scope>NUCLEOTIDE SEQUENCE [LARGE SCALE GENOMIC DNA]</scope>
    <source>
        <strain evidence="1 2">GH-19</strain>
    </source>
</reference>
<proteinExistence type="predicted"/>
<comment type="caution">
    <text evidence="1">The sequence shown here is derived from an EMBL/GenBank/DDBJ whole genome shotgun (WGS) entry which is preliminary data.</text>
</comment>
<name>A0ABR1JHS3_9AGAR</name>
<evidence type="ECO:0000313" key="1">
    <source>
        <dbReference type="EMBL" id="KAK7458684.1"/>
    </source>
</evidence>